<dbReference type="Proteomes" id="UP000774326">
    <property type="component" value="Unassembled WGS sequence"/>
</dbReference>
<evidence type="ECO:0000313" key="2">
    <source>
        <dbReference type="Proteomes" id="UP000774326"/>
    </source>
</evidence>
<dbReference type="EMBL" id="JAEUBG010001300">
    <property type="protein sequence ID" value="KAH3686595.1"/>
    <property type="molecule type" value="Genomic_DNA"/>
</dbReference>
<reference evidence="1" key="2">
    <citation type="submission" date="2021-01" db="EMBL/GenBank/DDBJ databases">
        <authorList>
            <person name="Schikora-Tamarit M.A."/>
        </authorList>
    </citation>
    <scope>NUCLEOTIDE SEQUENCE</scope>
    <source>
        <strain evidence="1">CBS2887</strain>
    </source>
</reference>
<accession>A0A9P8QBH3</accession>
<protein>
    <submittedName>
        <fullName evidence="1">Uncharacterized protein</fullName>
    </submittedName>
</protein>
<sequence>MVDRVESQLLLRAVSVETDGQETELLTPITQVVDTVHIPTLLLVQVGQETTNDGGSQVTGVEWLSDVWRGELDNNLLTLARDRGTVVFTLG</sequence>
<evidence type="ECO:0000313" key="1">
    <source>
        <dbReference type="EMBL" id="KAH3686595.1"/>
    </source>
</evidence>
<keyword evidence="2" id="KW-1185">Reference proteome</keyword>
<comment type="caution">
    <text evidence="1">The sequence shown here is derived from an EMBL/GenBank/DDBJ whole genome shotgun (WGS) entry which is preliminary data.</text>
</comment>
<dbReference type="AlphaFoldDB" id="A0A9P8QBH3"/>
<proteinExistence type="predicted"/>
<reference evidence="1" key="1">
    <citation type="journal article" date="2021" name="Open Biol.">
        <title>Shared evolutionary footprints suggest mitochondrial oxidative damage underlies multiple complex I losses in fungi.</title>
        <authorList>
            <person name="Schikora-Tamarit M.A."/>
            <person name="Marcet-Houben M."/>
            <person name="Nosek J."/>
            <person name="Gabaldon T."/>
        </authorList>
    </citation>
    <scope>NUCLEOTIDE SEQUENCE</scope>
    <source>
        <strain evidence="1">CBS2887</strain>
    </source>
</reference>
<organism evidence="1 2">
    <name type="scientific">Wickerhamomyces pijperi</name>
    <name type="common">Yeast</name>
    <name type="synonym">Pichia pijperi</name>
    <dbReference type="NCBI Taxonomy" id="599730"/>
    <lineage>
        <taxon>Eukaryota</taxon>
        <taxon>Fungi</taxon>
        <taxon>Dikarya</taxon>
        <taxon>Ascomycota</taxon>
        <taxon>Saccharomycotina</taxon>
        <taxon>Saccharomycetes</taxon>
        <taxon>Phaffomycetales</taxon>
        <taxon>Wickerhamomycetaceae</taxon>
        <taxon>Wickerhamomyces</taxon>
    </lineage>
</organism>
<gene>
    <name evidence="1" type="ORF">WICPIJ_002439</name>
</gene>
<name>A0A9P8QBH3_WICPI</name>